<dbReference type="EMBL" id="SNRY01006045">
    <property type="protein sequence ID" value="KAA6313478.1"/>
    <property type="molecule type" value="Genomic_DNA"/>
</dbReference>
<feature type="non-terminal residue" evidence="2">
    <location>
        <position position="1"/>
    </location>
</feature>
<protein>
    <submittedName>
        <fullName evidence="2">SusF/SusE family outer membrane protein</fullName>
    </submittedName>
</protein>
<reference evidence="2" key="1">
    <citation type="submission" date="2019-03" db="EMBL/GenBank/DDBJ databases">
        <title>Single cell metagenomics reveals metabolic interactions within the superorganism composed of flagellate Streblomastix strix and complex community of Bacteroidetes bacteria on its surface.</title>
        <authorList>
            <person name="Treitli S.C."/>
            <person name="Kolisko M."/>
            <person name="Husnik F."/>
            <person name="Keeling P."/>
            <person name="Hampl V."/>
        </authorList>
    </citation>
    <scope>NUCLEOTIDE SEQUENCE</scope>
    <source>
        <strain evidence="2">STM</strain>
    </source>
</reference>
<evidence type="ECO:0000259" key="1">
    <source>
        <dbReference type="Pfam" id="PF16411"/>
    </source>
</evidence>
<comment type="caution">
    <text evidence="2">The sequence shown here is derived from an EMBL/GenBank/DDBJ whole genome shotgun (WGS) entry which is preliminary data.</text>
</comment>
<proteinExistence type="predicted"/>
<dbReference type="CDD" id="cd12966">
    <property type="entry name" value="CBM-Ec_CBM-Fc"/>
    <property type="match status" value="1"/>
</dbReference>
<accession>A0A5J4PXU8</accession>
<organism evidence="2">
    <name type="scientific">termite gut metagenome</name>
    <dbReference type="NCBI Taxonomy" id="433724"/>
    <lineage>
        <taxon>unclassified sequences</taxon>
        <taxon>metagenomes</taxon>
        <taxon>organismal metagenomes</taxon>
    </lineage>
</organism>
<dbReference type="Pfam" id="PF16411">
    <property type="entry name" value="SusF_SusE"/>
    <property type="match status" value="1"/>
</dbReference>
<dbReference type="AlphaFoldDB" id="A0A5J4PXU8"/>
<evidence type="ECO:0000313" key="2">
    <source>
        <dbReference type="EMBL" id="KAA6313478.1"/>
    </source>
</evidence>
<dbReference type="GO" id="GO:0019867">
    <property type="term" value="C:outer membrane"/>
    <property type="evidence" value="ECO:0007669"/>
    <property type="project" value="InterPro"/>
</dbReference>
<dbReference type="Gene3D" id="2.60.40.3610">
    <property type="match status" value="1"/>
</dbReference>
<gene>
    <name evidence="2" type="ORF">EZS27_035754</name>
</gene>
<sequence>EPDVYLQGSANGDNWGTSNAVDRFTVPELSEGANAEFVSPAFAAPALGESDGGVRASIILPGYEWWHTEFIVIKGDLEYRGKDGDQERVSGSTGQRLYINFTAKTGSIK</sequence>
<name>A0A5J4PXU8_9ZZZZ</name>
<dbReference type="GO" id="GO:2001070">
    <property type="term" value="F:starch binding"/>
    <property type="evidence" value="ECO:0007669"/>
    <property type="project" value="InterPro"/>
</dbReference>
<dbReference type="InterPro" id="IPR032187">
    <property type="entry name" value="SusF/SusE-like_C"/>
</dbReference>
<feature type="domain" description="Outer membrane protein SusF/SusE-like C-terminal" evidence="1">
    <location>
        <begin position="4"/>
        <end position="106"/>
    </location>
</feature>